<dbReference type="AlphaFoldDB" id="A0A484YZJ9"/>
<keyword evidence="1" id="KW-0472">Membrane</keyword>
<evidence type="ECO:0000313" key="3">
    <source>
        <dbReference type="Proteomes" id="UP000351155"/>
    </source>
</evidence>
<dbReference type="EMBL" id="CAADIW010000048">
    <property type="protein sequence ID" value="VFS40885.1"/>
    <property type="molecule type" value="Genomic_DNA"/>
</dbReference>
<reference evidence="2 3" key="1">
    <citation type="submission" date="2019-03" db="EMBL/GenBank/DDBJ databases">
        <authorList>
            <consortium name="Pathogen Informatics"/>
        </authorList>
    </citation>
    <scope>NUCLEOTIDE SEQUENCE [LARGE SCALE GENOMIC DNA]</scope>
    <source>
        <strain evidence="2 3">NCTC12126</strain>
    </source>
</reference>
<proteinExistence type="predicted"/>
<name>A0A484YZJ9_9ENTR</name>
<sequence length="130" mass="14824">MDVTDEVLLSSGFTPSDLQKIKNNVESYGGTLGEAIQDLANRFRVVLWITSACLMVFIILVLFSAKETVVGGWNINSDRNSHRYIYSAASPFLQILAVLEKIQRLMVRCVSRKQVKYYFGLKSITYYFHC</sequence>
<feature type="transmembrane region" description="Helical" evidence="1">
    <location>
        <begin position="45"/>
        <end position="64"/>
    </location>
</feature>
<gene>
    <name evidence="2" type="ORF">NCTC12126_04348</name>
</gene>
<organism evidence="2 3">
    <name type="scientific">Enterobacter cancerogenus</name>
    <dbReference type="NCBI Taxonomy" id="69218"/>
    <lineage>
        <taxon>Bacteria</taxon>
        <taxon>Pseudomonadati</taxon>
        <taxon>Pseudomonadota</taxon>
        <taxon>Gammaproteobacteria</taxon>
        <taxon>Enterobacterales</taxon>
        <taxon>Enterobacteriaceae</taxon>
        <taxon>Enterobacter</taxon>
        <taxon>Enterobacter cloacae complex</taxon>
    </lineage>
</organism>
<evidence type="ECO:0000256" key="1">
    <source>
        <dbReference type="SAM" id="Phobius"/>
    </source>
</evidence>
<keyword evidence="1" id="KW-1133">Transmembrane helix</keyword>
<keyword evidence="1" id="KW-0812">Transmembrane</keyword>
<protein>
    <submittedName>
        <fullName evidence="2">Uncharacterized protein</fullName>
    </submittedName>
</protein>
<evidence type="ECO:0000313" key="2">
    <source>
        <dbReference type="EMBL" id="VFS40885.1"/>
    </source>
</evidence>
<dbReference type="Proteomes" id="UP000351155">
    <property type="component" value="Unassembled WGS sequence"/>
</dbReference>
<accession>A0A484YZJ9</accession>